<proteinExistence type="predicted"/>
<feature type="compositionally biased region" description="Gly residues" evidence="1">
    <location>
        <begin position="857"/>
        <end position="874"/>
    </location>
</feature>
<feature type="region of interest" description="Disordered" evidence="1">
    <location>
        <begin position="769"/>
        <end position="829"/>
    </location>
</feature>
<dbReference type="Proteomes" id="UP001317822">
    <property type="component" value="Chromosome"/>
</dbReference>
<reference evidence="3 4" key="1">
    <citation type="journal article" date="2023" name="Int. J. Syst. Evol. Microbiol.">
        <title>Physiological and genomic analyses of cobalamin (vitamin B12)-auxotrophy of Lysobacter auxotrophicus sp. nov., a methionine-auxotrophic chitinolytic bacterium isolated from chitin-treated soil.</title>
        <authorList>
            <person name="Saito A."/>
            <person name="Dohra H."/>
            <person name="Hamada M."/>
            <person name="Moriuchi R."/>
            <person name="Kotsuchibashi Y."/>
            <person name="Mori K."/>
        </authorList>
    </citation>
    <scope>NUCLEOTIDE SEQUENCE [LARGE SCALE GENOMIC DNA]</scope>
    <source>
        <strain evidence="3 4">5-21a</strain>
    </source>
</reference>
<evidence type="ECO:0000256" key="1">
    <source>
        <dbReference type="SAM" id="MobiDB-lite"/>
    </source>
</evidence>
<sequence>MPLRSLMIAATLAFSIATPAAAQVDRLVAQASTAGAAVAIDARPFPREFTRDGTTFSVHQPQYDSWKDNQLKGRFAMSVNTGTRSGADGKTEQTADYGVVTFQARTQIDKDARAVVLSDMQLTGASFPTASAKQAQYLELARAQLKQKSTLTVSLDQLESALAIAAVDAKAPASLPVRNDPPEILFSTQPSVLILVDGAPALKPTGVAGVQRVINSRSLLLQQGGQYYTYIGGHWAKAASLDGPWSAAPSVDAKLTQVMQQAVASKQVDTLDKPPQALAQAFANGGMPQLYVRTHPAELITVQGDPQFAAVPGTSLSYIANTGADVFVDAGAGNAWYVLVSGRWFTAPGSKGPWTYVAPNRLPADFAKIPPDSPKSGVLASIPGTPESKEALIANDIPQTATVKKAQAKLSVAYDGAPQFANIEGTSLQYARNTAVPVIRVANDSYYAVDKGIWFSASSPTGPWAVATSVPAAIYGIPTSSPLHYVTYVRVYGTDGDEVYVGYTPGYYGTVVTDNVVVYGTGYACTPWVGAYWYGCPATYGMGAYFGWNPWVGWSFGWGWGWYDGWYGPYSPWWGPWYGPAYPYGWWGGGAAAWNVYGHWGNAAVRGTAAAWADPWTGNVGRGARGGYYNEATGGRGIGRAGVNTNVYTGTTSAGGQGIRYNPETGRVVAGGSAAAVNPYTGQAARAGERTVVNTNTGRVTEAAGGAAIGPNGAGAAGAFNTQGPNGGDARGAGGFHYNADTGTLNRGGVVQVNDNVYAGRDGNVYKHDENGWTQVHRPDRSRNLSGQTRQNVDPAALDGDRFARERGDQRVRGDGGSLNPGAFQRQGGAMERTGGFERGGGMQRPAGGMQRPVGGFRPGLGGGGFRGGGFRRR</sequence>
<evidence type="ECO:0000256" key="2">
    <source>
        <dbReference type="SAM" id="SignalP"/>
    </source>
</evidence>
<evidence type="ECO:0000313" key="3">
    <source>
        <dbReference type="EMBL" id="BDU18159.1"/>
    </source>
</evidence>
<gene>
    <name evidence="3" type="ORF">LA521A_33600</name>
</gene>
<protein>
    <recommendedName>
        <fullName evidence="5">Carbohydrate-binding family V/XII</fullName>
    </recommendedName>
</protein>
<keyword evidence="2" id="KW-0732">Signal</keyword>
<feature type="region of interest" description="Disordered" evidence="1">
    <location>
        <begin position="844"/>
        <end position="874"/>
    </location>
</feature>
<name>A0ABN6UP38_9GAMM</name>
<keyword evidence="4" id="KW-1185">Reference proteome</keyword>
<evidence type="ECO:0000313" key="4">
    <source>
        <dbReference type="Proteomes" id="UP001317822"/>
    </source>
</evidence>
<evidence type="ECO:0008006" key="5">
    <source>
        <dbReference type="Google" id="ProtNLM"/>
    </source>
</evidence>
<feature type="chain" id="PRO_5046805030" description="Carbohydrate-binding family V/XII" evidence="2">
    <location>
        <begin position="23"/>
        <end position="874"/>
    </location>
</feature>
<dbReference type="RefSeq" id="WP_281780033.1">
    <property type="nucleotide sequence ID" value="NZ_AP027041.1"/>
</dbReference>
<accession>A0ABN6UP38</accession>
<feature type="compositionally biased region" description="Basic and acidic residues" evidence="1">
    <location>
        <begin position="769"/>
        <end position="783"/>
    </location>
</feature>
<dbReference type="EMBL" id="AP027041">
    <property type="protein sequence ID" value="BDU18159.1"/>
    <property type="molecule type" value="Genomic_DNA"/>
</dbReference>
<feature type="compositionally biased region" description="Basic and acidic residues" evidence="1">
    <location>
        <begin position="799"/>
        <end position="814"/>
    </location>
</feature>
<feature type="signal peptide" evidence="2">
    <location>
        <begin position="1"/>
        <end position="22"/>
    </location>
</feature>
<organism evidence="3 4">
    <name type="scientific">Lysobacter auxotrophicus</name>
    <dbReference type="NCBI Taxonomy" id="2992573"/>
    <lineage>
        <taxon>Bacteria</taxon>
        <taxon>Pseudomonadati</taxon>
        <taxon>Pseudomonadota</taxon>
        <taxon>Gammaproteobacteria</taxon>
        <taxon>Lysobacterales</taxon>
        <taxon>Lysobacteraceae</taxon>
        <taxon>Lysobacter</taxon>
    </lineage>
</organism>